<dbReference type="OrthoDB" id="5973225at2759"/>
<gene>
    <name evidence="2" type="ORF">BJ684DRAFT_18785</name>
</gene>
<feature type="compositionally biased region" description="Basic and acidic residues" evidence="1">
    <location>
        <begin position="106"/>
        <end position="123"/>
    </location>
</feature>
<sequence>MSSHADAKRNAFGDDNVELKAGHPPATMAGGMRVKETRHIPLHAKGETEVKEKVEGEGEDRLPFSLSSRDPWKDQGQGDVVKSEEEREEKERKLEEMEQLTAMGRKAADRAQRQADAQRERAAPPRLPATKALPLQQPRYHN</sequence>
<dbReference type="Proteomes" id="UP000267251">
    <property type="component" value="Unassembled WGS sequence"/>
</dbReference>
<dbReference type="EMBL" id="KZ987785">
    <property type="protein sequence ID" value="RKP14838.1"/>
    <property type="molecule type" value="Genomic_DNA"/>
</dbReference>
<evidence type="ECO:0000256" key="1">
    <source>
        <dbReference type="SAM" id="MobiDB-lite"/>
    </source>
</evidence>
<accession>A0A4P9Y6W5</accession>
<organism evidence="2 3">
    <name type="scientific">Piptocephalis cylindrospora</name>
    <dbReference type="NCBI Taxonomy" id="1907219"/>
    <lineage>
        <taxon>Eukaryota</taxon>
        <taxon>Fungi</taxon>
        <taxon>Fungi incertae sedis</taxon>
        <taxon>Zoopagomycota</taxon>
        <taxon>Zoopagomycotina</taxon>
        <taxon>Zoopagomycetes</taxon>
        <taxon>Zoopagales</taxon>
        <taxon>Piptocephalidaceae</taxon>
        <taxon>Piptocephalis</taxon>
    </lineage>
</organism>
<feature type="compositionally biased region" description="Basic and acidic residues" evidence="1">
    <location>
        <begin position="81"/>
        <end position="96"/>
    </location>
</feature>
<name>A0A4P9Y6W5_9FUNG</name>
<feature type="compositionally biased region" description="Basic and acidic residues" evidence="1">
    <location>
        <begin position="1"/>
        <end position="21"/>
    </location>
</feature>
<keyword evidence="3" id="KW-1185">Reference proteome</keyword>
<reference evidence="3" key="1">
    <citation type="journal article" date="2018" name="Nat. Microbiol.">
        <title>Leveraging single-cell genomics to expand the fungal tree of life.</title>
        <authorList>
            <person name="Ahrendt S.R."/>
            <person name="Quandt C.A."/>
            <person name="Ciobanu D."/>
            <person name="Clum A."/>
            <person name="Salamov A."/>
            <person name="Andreopoulos B."/>
            <person name="Cheng J.F."/>
            <person name="Woyke T."/>
            <person name="Pelin A."/>
            <person name="Henrissat B."/>
            <person name="Reynolds N.K."/>
            <person name="Benny G.L."/>
            <person name="Smith M.E."/>
            <person name="James T.Y."/>
            <person name="Grigoriev I.V."/>
        </authorList>
    </citation>
    <scope>NUCLEOTIDE SEQUENCE [LARGE SCALE GENOMIC DNA]</scope>
</reference>
<evidence type="ECO:0000313" key="2">
    <source>
        <dbReference type="EMBL" id="RKP14838.1"/>
    </source>
</evidence>
<feature type="region of interest" description="Disordered" evidence="1">
    <location>
        <begin position="1"/>
        <end position="142"/>
    </location>
</feature>
<evidence type="ECO:0000313" key="3">
    <source>
        <dbReference type="Proteomes" id="UP000267251"/>
    </source>
</evidence>
<protein>
    <submittedName>
        <fullName evidence="2">Uncharacterized protein</fullName>
    </submittedName>
</protein>
<proteinExistence type="predicted"/>
<feature type="compositionally biased region" description="Basic and acidic residues" evidence="1">
    <location>
        <begin position="33"/>
        <end position="62"/>
    </location>
</feature>
<dbReference type="AlphaFoldDB" id="A0A4P9Y6W5"/>